<dbReference type="Gene3D" id="3.30.420.10">
    <property type="entry name" value="Ribonuclease H-like superfamily/Ribonuclease H"/>
    <property type="match status" value="1"/>
</dbReference>
<dbReference type="SUPFAM" id="SSF53098">
    <property type="entry name" value="Ribonuclease H-like"/>
    <property type="match status" value="1"/>
</dbReference>
<dbReference type="InterPro" id="IPR058561">
    <property type="entry name" value="Exonuc_1_C"/>
</dbReference>
<dbReference type="GO" id="GO:0003676">
    <property type="term" value="F:nucleic acid binding"/>
    <property type="evidence" value="ECO:0007669"/>
    <property type="project" value="InterPro"/>
</dbReference>
<name>A0A368BMJ8_9GAMM</name>
<evidence type="ECO:0000256" key="2">
    <source>
        <dbReference type="ARBA" id="ARBA00022839"/>
    </source>
</evidence>
<dbReference type="AlphaFoldDB" id="A0A368BMJ8"/>
<gene>
    <name evidence="4" type="ORF">DBW97_03525</name>
</gene>
<feature type="domain" description="ExoI C-terminal" evidence="3">
    <location>
        <begin position="334"/>
        <end position="458"/>
    </location>
</feature>
<keyword evidence="1" id="KW-0540">Nuclease</keyword>
<dbReference type="InterPro" id="IPR013520">
    <property type="entry name" value="Ribonucl_H"/>
</dbReference>
<proteinExistence type="predicted"/>
<organism evidence="4 5">
    <name type="scientific">SAR86 cluster bacterium</name>
    <dbReference type="NCBI Taxonomy" id="2030880"/>
    <lineage>
        <taxon>Bacteria</taxon>
        <taxon>Pseudomonadati</taxon>
        <taxon>Pseudomonadota</taxon>
        <taxon>Gammaproteobacteria</taxon>
        <taxon>SAR86 cluster</taxon>
    </lineage>
</organism>
<reference evidence="4 5" key="1">
    <citation type="journal article" date="2018" name="Microbiome">
        <title>Fine metagenomic profile of the Mediterranean stratified and mixed water columns revealed by assembly and recruitment.</title>
        <authorList>
            <person name="Haro-Moreno J.M."/>
            <person name="Lopez-Perez M."/>
            <person name="De La Torre J.R."/>
            <person name="Picazo A."/>
            <person name="Camacho A."/>
            <person name="Rodriguez-Valera F."/>
        </authorList>
    </citation>
    <scope>NUCLEOTIDE SEQUENCE [LARGE SCALE GENOMIC DNA]</scope>
    <source>
        <strain evidence="4">MED-G83</strain>
    </source>
</reference>
<dbReference type="PROSITE" id="PS51785">
    <property type="entry name" value="EXOI_C"/>
    <property type="match status" value="1"/>
</dbReference>
<dbReference type="Proteomes" id="UP000252147">
    <property type="component" value="Unassembled WGS sequence"/>
</dbReference>
<dbReference type="EMBL" id="QOPD01000005">
    <property type="protein sequence ID" value="RCL38114.1"/>
    <property type="molecule type" value="Genomic_DNA"/>
</dbReference>
<dbReference type="GO" id="GO:0006259">
    <property type="term" value="P:DNA metabolic process"/>
    <property type="evidence" value="ECO:0007669"/>
    <property type="project" value="UniProtKB-ARBA"/>
</dbReference>
<evidence type="ECO:0000256" key="1">
    <source>
        <dbReference type="ARBA" id="ARBA00022722"/>
    </source>
</evidence>
<protein>
    <recommendedName>
        <fullName evidence="3">ExoI C-terminal domain-containing protein</fullName>
    </recommendedName>
</protein>
<keyword evidence="2" id="KW-0378">Hydrolase</keyword>
<dbReference type="InterPro" id="IPR012337">
    <property type="entry name" value="RNaseH-like_sf"/>
</dbReference>
<evidence type="ECO:0000259" key="3">
    <source>
        <dbReference type="PROSITE" id="PS51785"/>
    </source>
</evidence>
<dbReference type="GO" id="GO:0004527">
    <property type="term" value="F:exonuclease activity"/>
    <property type="evidence" value="ECO:0007669"/>
    <property type="project" value="UniProtKB-KW"/>
</dbReference>
<evidence type="ECO:0000313" key="4">
    <source>
        <dbReference type="EMBL" id="RCL38114.1"/>
    </source>
</evidence>
<accession>A0A368BMJ8</accession>
<sequence length="459" mass="53483">MTNFIFYDTETTGKDQRDFIQVIQVASILTNNHLEQLNDMDLSCRPLPWTLVTAGALLTNKKYDTFNNPNTHYEMTREWFDVWSKWCAQEPATFVTYNGLFFDEEIIRRQFYWNLINPYITNTNGNARLDLLPKMYVLGKFYGDKFTIPQVNNKPSYRLELLATSLGMDTAKAHDALADCIFLLELQKLIKEIAPTFYQETISSCSKTNHKECLTKNMLHLNVTRFGNYYPFTALSSNTFDHHEIPIFNLNFNPQDYIHMSLGELESAIFNSKDSPIKWVKLGKTQSTVTYNSLKNDDVDLVLDDNYLIRAEQLKDNQNFVDKLFELRTAQEMPHYDNSSYEQQLYSGGFPSKATYDAFNKFHQVTTLDEKLRIINLLPEQRYKEFAWRICSQFMPGDVPQDFIQYCHNLIDQRFNKDGPWPDASKELSNAKELLNSVTDQAEKACVKEVIVNIEKNIK</sequence>
<comment type="caution">
    <text evidence="4">The sequence shown here is derived from an EMBL/GenBank/DDBJ whole genome shotgun (WGS) entry which is preliminary data.</text>
</comment>
<dbReference type="InterPro" id="IPR036397">
    <property type="entry name" value="RNaseH_sf"/>
</dbReference>
<keyword evidence="2" id="KW-0269">Exonuclease</keyword>
<evidence type="ECO:0000313" key="5">
    <source>
        <dbReference type="Proteomes" id="UP000252147"/>
    </source>
</evidence>
<dbReference type="Pfam" id="PF00929">
    <property type="entry name" value="RNase_T"/>
    <property type="match status" value="1"/>
</dbReference>